<dbReference type="Proteomes" id="UP000052232">
    <property type="component" value="Unassembled WGS sequence"/>
</dbReference>
<keyword evidence="4 5" id="KW-0472">Membrane</keyword>
<feature type="domain" description="Bacterial virulence protein VirB8" evidence="6">
    <location>
        <begin position="18"/>
        <end position="226"/>
    </location>
</feature>
<sequence>MALGVKKKSDLDQYFADAKNWDFDRVREANKQKRIAYMVGAGGVIFGLSMLAWHVAAPLRSVEPYVIRVDRQTGAIDVVTRLTNTRNITADEAVNKYFLSDYVRNRESWNPSSSRDTERKVLALSVPQEQEKFAGTRRATNPNAPVNVYQGGELVAAAVRNITFINNRVAQVRFVKSVAKPGNVPDEQVQWIATINFKYVDKPTTEAGRLDNPLGFQVVSYRADPEIGR</sequence>
<dbReference type="STRING" id="1420583.V473_23455"/>
<comment type="subcellular location">
    <subcellularLocation>
        <location evidence="1">Membrane</location>
        <topology evidence="1">Single-pass membrane protein</topology>
    </subcellularLocation>
</comment>
<dbReference type="PIRSF" id="PIRSF003299">
    <property type="entry name" value="VirB8_PtlE"/>
    <property type="match status" value="1"/>
</dbReference>
<name>A0A0J7XKG3_9SPHN</name>
<evidence type="ECO:0000259" key="6">
    <source>
        <dbReference type="Pfam" id="PF04335"/>
    </source>
</evidence>
<dbReference type="InterPro" id="IPR007430">
    <property type="entry name" value="VirB8"/>
</dbReference>
<dbReference type="SUPFAM" id="SSF54427">
    <property type="entry name" value="NTF2-like"/>
    <property type="match status" value="1"/>
</dbReference>
<dbReference type="CDD" id="cd16424">
    <property type="entry name" value="VirB8"/>
    <property type="match status" value="1"/>
</dbReference>
<evidence type="ECO:0000256" key="4">
    <source>
        <dbReference type="ARBA" id="ARBA00023136"/>
    </source>
</evidence>
<comment type="caution">
    <text evidence="7">The sequence shown here is derived from an EMBL/GenBank/DDBJ whole genome shotgun (WGS) entry which is preliminary data.</text>
</comment>
<keyword evidence="2 5" id="KW-0812">Transmembrane</keyword>
<evidence type="ECO:0000256" key="2">
    <source>
        <dbReference type="ARBA" id="ARBA00022692"/>
    </source>
</evidence>
<dbReference type="InterPro" id="IPR026264">
    <property type="entry name" value="VirB8/PtlE"/>
</dbReference>
<organism evidence="7 8">
    <name type="scientific">Sphingobium cupriresistens LL01</name>
    <dbReference type="NCBI Taxonomy" id="1420583"/>
    <lineage>
        <taxon>Bacteria</taxon>
        <taxon>Pseudomonadati</taxon>
        <taxon>Pseudomonadota</taxon>
        <taxon>Alphaproteobacteria</taxon>
        <taxon>Sphingomonadales</taxon>
        <taxon>Sphingomonadaceae</taxon>
        <taxon>Sphingobium</taxon>
    </lineage>
</organism>
<dbReference type="PATRIC" id="fig|1420583.3.peg.4503"/>
<proteinExistence type="predicted"/>
<dbReference type="AlphaFoldDB" id="A0A0J7XKG3"/>
<dbReference type="RefSeq" id="WP_066609293.1">
    <property type="nucleotide sequence ID" value="NZ_KQ130440.1"/>
</dbReference>
<keyword evidence="3 5" id="KW-1133">Transmembrane helix</keyword>
<feature type="transmembrane region" description="Helical" evidence="5">
    <location>
        <begin position="35"/>
        <end position="56"/>
    </location>
</feature>
<evidence type="ECO:0000313" key="7">
    <source>
        <dbReference type="EMBL" id="KMS51593.1"/>
    </source>
</evidence>
<evidence type="ECO:0000256" key="5">
    <source>
        <dbReference type="SAM" id="Phobius"/>
    </source>
</evidence>
<reference evidence="7 8" key="1">
    <citation type="journal article" date="2015" name="G3 (Bethesda)">
        <title>Insights into Ongoing Evolution of the Hexachlorocyclohexane Catabolic Pathway from Comparative Genomics of Ten Sphingomonadaceae Strains.</title>
        <authorList>
            <person name="Pearce S.L."/>
            <person name="Oakeshott J.G."/>
            <person name="Pandey G."/>
        </authorList>
    </citation>
    <scope>NUCLEOTIDE SEQUENCE [LARGE SCALE GENOMIC DNA]</scope>
    <source>
        <strain evidence="7 8">LL01</strain>
    </source>
</reference>
<gene>
    <name evidence="7" type="ORF">V473_23455</name>
</gene>
<protein>
    <recommendedName>
        <fullName evidence="6">Bacterial virulence protein VirB8 domain-containing protein</fullName>
    </recommendedName>
</protein>
<evidence type="ECO:0000313" key="8">
    <source>
        <dbReference type="Proteomes" id="UP000052232"/>
    </source>
</evidence>
<dbReference type="GO" id="GO:0016020">
    <property type="term" value="C:membrane"/>
    <property type="evidence" value="ECO:0007669"/>
    <property type="project" value="UniProtKB-SubCell"/>
</dbReference>
<evidence type="ECO:0000256" key="1">
    <source>
        <dbReference type="ARBA" id="ARBA00004167"/>
    </source>
</evidence>
<evidence type="ECO:0000256" key="3">
    <source>
        <dbReference type="ARBA" id="ARBA00022989"/>
    </source>
</evidence>
<dbReference type="Pfam" id="PF04335">
    <property type="entry name" value="VirB8"/>
    <property type="match status" value="1"/>
</dbReference>
<dbReference type="Gene3D" id="3.10.450.230">
    <property type="entry name" value="VirB8 protein"/>
    <property type="match status" value="1"/>
</dbReference>
<accession>A0A0J7XKG3</accession>
<dbReference type="EMBL" id="JACT01000009">
    <property type="protein sequence ID" value="KMS51593.1"/>
    <property type="molecule type" value="Genomic_DNA"/>
</dbReference>
<dbReference type="GO" id="GO:0030255">
    <property type="term" value="P:protein secretion by the type IV secretion system"/>
    <property type="evidence" value="ECO:0007669"/>
    <property type="project" value="InterPro"/>
</dbReference>
<keyword evidence="8" id="KW-1185">Reference proteome</keyword>
<dbReference type="InterPro" id="IPR032710">
    <property type="entry name" value="NTF2-like_dom_sf"/>
</dbReference>